<dbReference type="InterPro" id="IPR037143">
    <property type="entry name" value="4-PPantetheinyl_Trfase_dom_sf"/>
</dbReference>
<dbReference type="InterPro" id="IPR050559">
    <property type="entry name" value="P-Pant_transferase_sf"/>
</dbReference>
<dbReference type="PANTHER" id="PTHR12215:SF10">
    <property type="entry name" value="L-AMINOADIPATE-SEMIALDEHYDE DEHYDROGENASE-PHOSPHOPANTETHEINYL TRANSFERASE"/>
    <property type="match status" value="1"/>
</dbReference>
<keyword evidence="2 4" id="KW-0808">Transferase</keyword>
<keyword evidence="5" id="KW-1185">Reference proteome</keyword>
<comment type="similarity">
    <text evidence="1">Belongs to the P-Pant transferase superfamily. Gsp/Sfp/HetI/AcpT family.</text>
</comment>
<organism evidence="4 5">
    <name type="scientific">Thermopolyspora flexuosa</name>
    <dbReference type="NCBI Taxonomy" id="103836"/>
    <lineage>
        <taxon>Bacteria</taxon>
        <taxon>Bacillati</taxon>
        <taxon>Actinomycetota</taxon>
        <taxon>Actinomycetes</taxon>
        <taxon>Streptosporangiales</taxon>
        <taxon>Streptosporangiaceae</taxon>
        <taxon>Thermopolyspora</taxon>
    </lineage>
</organism>
<dbReference type="EMBL" id="VFPQ01000001">
    <property type="protein sequence ID" value="TQM74511.1"/>
    <property type="molecule type" value="Genomic_DNA"/>
</dbReference>
<reference evidence="4 5" key="1">
    <citation type="submission" date="2019-06" db="EMBL/GenBank/DDBJ databases">
        <title>Sequencing the genomes of 1000 actinobacteria strains.</title>
        <authorList>
            <person name="Klenk H.-P."/>
        </authorList>
    </citation>
    <scope>NUCLEOTIDE SEQUENCE [LARGE SCALE GENOMIC DNA]</scope>
    <source>
        <strain evidence="4 5">DSM 43186</strain>
    </source>
</reference>
<evidence type="ECO:0000313" key="4">
    <source>
        <dbReference type="EMBL" id="TQM74511.1"/>
    </source>
</evidence>
<accession>A0A543IVD1</accession>
<proteinExistence type="inferred from homology"/>
<evidence type="ECO:0000256" key="2">
    <source>
        <dbReference type="ARBA" id="ARBA00022679"/>
    </source>
</evidence>
<protein>
    <submittedName>
        <fullName evidence="4">4'-phosphopantetheinyl transferase</fullName>
    </submittedName>
</protein>
<dbReference type="GO" id="GO:0005829">
    <property type="term" value="C:cytosol"/>
    <property type="evidence" value="ECO:0007669"/>
    <property type="project" value="TreeGrafter"/>
</dbReference>
<dbReference type="Proteomes" id="UP000319213">
    <property type="component" value="Unassembled WGS sequence"/>
</dbReference>
<dbReference type="GO" id="GO:0019878">
    <property type="term" value="P:lysine biosynthetic process via aminoadipic acid"/>
    <property type="evidence" value="ECO:0007669"/>
    <property type="project" value="TreeGrafter"/>
</dbReference>
<dbReference type="GO" id="GO:0000287">
    <property type="term" value="F:magnesium ion binding"/>
    <property type="evidence" value="ECO:0007669"/>
    <property type="project" value="InterPro"/>
</dbReference>
<dbReference type="Gene3D" id="3.90.470.20">
    <property type="entry name" value="4'-phosphopantetheinyl transferase domain"/>
    <property type="match status" value="1"/>
</dbReference>
<gene>
    <name evidence="4" type="ORF">FHX40_1188</name>
</gene>
<comment type="caution">
    <text evidence="4">The sequence shown here is derived from an EMBL/GenBank/DDBJ whole genome shotgun (WGS) entry which is preliminary data.</text>
</comment>
<dbReference type="PANTHER" id="PTHR12215">
    <property type="entry name" value="PHOSPHOPANTETHEINE TRANSFERASE"/>
    <property type="match status" value="1"/>
</dbReference>
<dbReference type="SUPFAM" id="SSF56214">
    <property type="entry name" value="4'-phosphopantetheinyl transferase"/>
    <property type="match status" value="2"/>
</dbReference>
<evidence type="ECO:0000256" key="1">
    <source>
        <dbReference type="ARBA" id="ARBA00010990"/>
    </source>
</evidence>
<evidence type="ECO:0000259" key="3">
    <source>
        <dbReference type="Pfam" id="PF01648"/>
    </source>
</evidence>
<dbReference type="Pfam" id="PF01648">
    <property type="entry name" value="ACPS"/>
    <property type="match status" value="1"/>
</dbReference>
<dbReference type="InterPro" id="IPR008278">
    <property type="entry name" value="4-PPantetheinyl_Trfase_dom"/>
</dbReference>
<name>A0A543IVD1_9ACTN</name>
<feature type="domain" description="4'-phosphopantetheinyl transferase" evidence="3">
    <location>
        <begin position="144"/>
        <end position="226"/>
    </location>
</feature>
<evidence type="ECO:0000313" key="5">
    <source>
        <dbReference type="Proteomes" id="UP000319213"/>
    </source>
</evidence>
<dbReference type="AlphaFoldDB" id="A0A543IVD1"/>
<sequence>MTEVLTLVTLSAYDQVTGRATGRAGCAGQAEGLWYETSMVCEVWWARPEAARPWHRELFTAEERARADAYRRPEDRDRFTVGCATSRIVLGRLLGLPPEKVPLRRDCAGCGRPHGRPYLPGGEYHLSVSHSGDWVAVAVTDLGPVGIDVERHAARAAELAEAVLAPAEAEAYARLPEAERAAALIAYWTRKEAVLKATGDGLRAPLRGVTVSAPHEPPALLAFAGRPGLVMALCALAPRPGHAAVLAIHGVAEPPPVAEHDATPLLTTPP</sequence>
<dbReference type="GO" id="GO:0008897">
    <property type="term" value="F:holo-[acyl-carrier-protein] synthase activity"/>
    <property type="evidence" value="ECO:0007669"/>
    <property type="project" value="InterPro"/>
</dbReference>